<organism evidence="4 5">
    <name type="scientific">Cercospora zeae-maydis SCOH1-5</name>
    <dbReference type="NCBI Taxonomy" id="717836"/>
    <lineage>
        <taxon>Eukaryota</taxon>
        <taxon>Fungi</taxon>
        <taxon>Dikarya</taxon>
        <taxon>Ascomycota</taxon>
        <taxon>Pezizomycotina</taxon>
        <taxon>Dothideomycetes</taxon>
        <taxon>Dothideomycetidae</taxon>
        <taxon>Mycosphaerellales</taxon>
        <taxon>Mycosphaerellaceae</taxon>
        <taxon>Cercospora</taxon>
    </lineage>
</organism>
<feature type="binding site" evidence="3">
    <location>
        <position position="89"/>
    </location>
    <ligand>
        <name>L-tryptophan</name>
        <dbReference type="ChEBI" id="CHEBI:57912"/>
    </ligand>
</feature>
<protein>
    <recommendedName>
        <fullName evidence="6">Aromatic prenyltransferase</fullName>
    </recommendedName>
</protein>
<dbReference type="SFLD" id="SFLDG01162">
    <property type="entry name" value="I"/>
    <property type="match status" value="1"/>
</dbReference>
<evidence type="ECO:0000256" key="1">
    <source>
        <dbReference type="ARBA" id="ARBA00010209"/>
    </source>
</evidence>
<feature type="binding site" evidence="3">
    <location>
        <position position="255"/>
    </location>
    <ligand>
        <name>dimethylallyl diphosphate</name>
        <dbReference type="ChEBI" id="CHEBI:57623"/>
    </ligand>
</feature>
<evidence type="ECO:0008006" key="6">
    <source>
        <dbReference type="Google" id="ProtNLM"/>
    </source>
</evidence>
<dbReference type="EMBL" id="ML992688">
    <property type="protein sequence ID" value="KAF2209134.1"/>
    <property type="molecule type" value="Genomic_DNA"/>
</dbReference>
<evidence type="ECO:0000313" key="5">
    <source>
        <dbReference type="Proteomes" id="UP000799539"/>
    </source>
</evidence>
<feature type="binding site" evidence="3">
    <location>
        <position position="257"/>
    </location>
    <ligand>
        <name>dimethylallyl diphosphate</name>
        <dbReference type="ChEBI" id="CHEBI:57623"/>
    </ligand>
</feature>
<dbReference type="InterPro" id="IPR017795">
    <property type="entry name" value="ABBA_NscD-like"/>
</dbReference>
<evidence type="ECO:0000256" key="3">
    <source>
        <dbReference type="PIRSR" id="PIRSR000509-1"/>
    </source>
</evidence>
<dbReference type="GO" id="GO:0004659">
    <property type="term" value="F:prenyltransferase activity"/>
    <property type="evidence" value="ECO:0007669"/>
    <property type="project" value="TreeGrafter"/>
</dbReference>
<reference evidence="4" key="1">
    <citation type="journal article" date="2020" name="Stud. Mycol.">
        <title>101 Dothideomycetes genomes: a test case for predicting lifestyles and emergence of pathogens.</title>
        <authorList>
            <person name="Haridas S."/>
            <person name="Albert R."/>
            <person name="Binder M."/>
            <person name="Bloem J."/>
            <person name="Labutti K."/>
            <person name="Salamov A."/>
            <person name="Andreopoulos B."/>
            <person name="Baker S."/>
            <person name="Barry K."/>
            <person name="Bills G."/>
            <person name="Bluhm B."/>
            <person name="Cannon C."/>
            <person name="Castanera R."/>
            <person name="Culley D."/>
            <person name="Daum C."/>
            <person name="Ezra D."/>
            <person name="Gonzalez J."/>
            <person name="Henrissat B."/>
            <person name="Kuo A."/>
            <person name="Liang C."/>
            <person name="Lipzen A."/>
            <person name="Lutzoni F."/>
            <person name="Magnuson J."/>
            <person name="Mondo S."/>
            <person name="Nolan M."/>
            <person name="Ohm R."/>
            <person name="Pangilinan J."/>
            <person name="Park H.-J."/>
            <person name="Ramirez L."/>
            <person name="Alfaro M."/>
            <person name="Sun H."/>
            <person name="Tritt A."/>
            <person name="Yoshinaga Y."/>
            <person name="Zwiers L.-H."/>
            <person name="Turgeon B."/>
            <person name="Goodwin S."/>
            <person name="Spatafora J."/>
            <person name="Crous P."/>
            <person name="Grigoriev I."/>
        </authorList>
    </citation>
    <scope>NUCLEOTIDE SEQUENCE</scope>
    <source>
        <strain evidence="4">SCOH1-5</strain>
    </source>
</reference>
<dbReference type="InterPro" id="IPR012148">
    <property type="entry name" value="ABBA_DMATS-like"/>
</dbReference>
<comment type="similarity">
    <text evidence="1">Belongs to the tryptophan dimethylallyltransferase family.</text>
</comment>
<sequence length="444" mass="50059">MARSYKTEVFETLDMILPSRSADENYWWNLTGPQLAALVEGASYSPAKQYEALLFHYHWMIPYMGPAPWAPGSELQWKSLLQPDGSPIEYSWKWNTATGEPDIRYDIEPINRFSGTQHDPLNQSASREMLHRLEEKIPTVDLTWANHYFNTLYDHDSTKYHEEHKSGKKAFGTIVVAAEFLPKGIRFKTYYLPRKLGQGATPDLKVFASSARLVDPDNNAISELEAFLSTSDEGKLLKPFSVAIDNVVPEKSRLKWYFNSPHTNFKALREIMTLGGRIHRPNLEKQLTELQELLRGVLQLPEDYPEDQELPNAGQNNRVAAGEDVNDTAPPLLPGFVYYFDVAPGNQLPEIKLALPLITFAQSDAGVARNTIAWMEARGRGAYAKNFMQMLEKLAKGKDLARGKGLQSFISVLLRENGELDVTTYFAPQALALVHEEVNAANGQ</sequence>
<dbReference type="AlphaFoldDB" id="A0A6A6F717"/>
<feature type="binding site" evidence="3">
    <location>
        <position position="104"/>
    </location>
    <ligand>
        <name>dimethylallyl diphosphate</name>
        <dbReference type="ChEBI" id="CHEBI:57623"/>
    </ligand>
</feature>
<feature type="binding site" evidence="3">
    <location>
        <position position="253"/>
    </location>
    <ligand>
        <name>dimethylallyl diphosphate</name>
        <dbReference type="ChEBI" id="CHEBI:57623"/>
    </ligand>
</feature>
<evidence type="ECO:0000256" key="2">
    <source>
        <dbReference type="ARBA" id="ARBA00022679"/>
    </source>
</evidence>
<keyword evidence="2" id="KW-0808">Transferase</keyword>
<dbReference type="PANTHER" id="PTHR40627:SF4">
    <property type="entry name" value="PRENYLTRANSFERASE ASQH1-RELATED"/>
    <property type="match status" value="1"/>
</dbReference>
<dbReference type="GO" id="GO:0009820">
    <property type="term" value="P:alkaloid metabolic process"/>
    <property type="evidence" value="ECO:0007669"/>
    <property type="project" value="InterPro"/>
</dbReference>
<name>A0A6A6F717_9PEZI</name>
<dbReference type="InterPro" id="IPR033964">
    <property type="entry name" value="ABBA"/>
</dbReference>
<accession>A0A6A6F717</accession>
<dbReference type="Pfam" id="PF11991">
    <property type="entry name" value="Trp_DMAT"/>
    <property type="match status" value="1"/>
</dbReference>
<dbReference type="CDD" id="cd13929">
    <property type="entry name" value="PT-DMATS_CymD"/>
    <property type="match status" value="1"/>
</dbReference>
<keyword evidence="5" id="KW-1185">Reference proteome</keyword>
<dbReference type="PIRSF" id="PIRSF000509">
    <property type="entry name" value="Trp_DMAT"/>
    <property type="match status" value="1"/>
</dbReference>
<dbReference type="SFLD" id="SFLDS00036">
    <property type="entry name" value="Aromatic_Prenyltransferase"/>
    <property type="match status" value="1"/>
</dbReference>
<feature type="binding site" evidence="3">
    <location>
        <position position="190"/>
    </location>
    <ligand>
        <name>dimethylallyl diphosphate</name>
        <dbReference type="ChEBI" id="CHEBI:57623"/>
    </ligand>
</feature>
<dbReference type="OrthoDB" id="3354387at2759"/>
<dbReference type="Proteomes" id="UP000799539">
    <property type="component" value="Unassembled WGS sequence"/>
</dbReference>
<gene>
    <name evidence="4" type="ORF">CERZMDRAFT_114093</name>
</gene>
<proteinExistence type="inferred from homology"/>
<evidence type="ECO:0000313" key="4">
    <source>
        <dbReference type="EMBL" id="KAF2209134.1"/>
    </source>
</evidence>
<feature type="binding site" evidence="3">
    <location>
        <position position="188"/>
    </location>
    <ligand>
        <name>dimethylallyl diphosphate</name>
        <dbReference type="ChEBI" id="CHEBI:57623"/>
    </ligand>
</feature>
<dbReference type="PANTHER" id="PTHR40627">
    <property type="entry name" value="INDOLE PRENYLTRANSFERASE TDIB-RELATED"/>
    <property type="match status" value="1"/>
</dbReference>
<dbReference type="NCBIfam" id="TIGR03429">
    <property type="entry name" value="arom_pren_DMATS"/>
    <property type="match status" value="1"/>
</dbReference>